<evidence type="ECO:0000256" key="1">
    <source>
        <dbReference type="SAM" id="MobiDB-lite"/>
    </source>
</evidence>
<dbReference type="EMBL" id="CP033169">
    <property type="protein sequence ID" value="AYO29591.1"/>
    <property type="molecule type" value="Genomic_DNA"/>
</dbReference>
<keyword evidence="5" id="KW-1185">Reference proteome</keyword>
<sequence length="296" mass="33594">MKKFLALVMMFLLVLTSSSMVFAKGSETKYLEKNQIQNQEQIQEQNQIREEEEQEKSQDIENNGDITENQDINNSDNEDGNKLKLNEKVKEKVKNEIENKTQNQGDESELQIEEKLQELKSEFKNSLKDKEKRKEILKQIRELKKQQNDNTTGVFVNGEELKFDTPPVIKEGRVLIPVRAVVNALGAEVKWDQETKTVTITKDGKTVILQLESKTAIVDGQEVKLDVPAGIQNGRTIVPLRFIMQAFNSNVEWDGEDNTVIIDDSEQDMTDSTDETLSSETVPEASESGTTQTNAQ</sequence>
<gene>
    <name evidence="4" type="ORF">D2962_02300</name>
</gene>
<feature type="chain" id="PRO_5018202843" evidence="2">
    <location>
        <begin position="24"/>
        <end position="296"/>
    </location>
</feature>
<dbReference type="InterPro" id="IPR012854">
    <property type="entry name" value="Cu_amine_oxidase-like_N"/>
</dbReference>
<reference evidence="4 5" key="1">
    <citation type="submission" date="2018-10" db="EMBL/GenBank/DDBJ databases">
        <authorList>
            <person name="Zhang X."/>
        </authorList>
    </citation>
    <scope>NUCLEOTIDE SEQUENCE [LARGE SCALE GENOMIC DNA]</scope>
    <source>
        <strain evidence="4 5">SK-G1</strain>
    </source>
</reference>
<feature type="region of interest" description="Disordered" evidence="1">
    <location>
        <begin position="263"/>
        <end position="296"/>
    </location>
</feature>
<accession>A0A3G2R2Q8</accession>
<evidence type="ECO:0000259" key="3">
    <source>
        <dbReference type="Pfam" id="PF07833"/>
    </source>
</evidence>
<feature type="compositionally biased region" description="Polar residues" evidence="1">
    <location>
        <begin position="287"/>
        <end position="296"/>
    </location>
</feature>
<evidence type="ECO:0000313" key="5">
    <source>
        <dbReference type="Proteomes" id="UP000280960"/>
    </source>
</evidence>
<proteinExistence type="predicted"/>
<dbReference type="AlphaFoldDB" id="A0A3G2R2Q8"/>
<keyword evidence="2" id="KW-0732">Signal</keyword>
<organism evidence="4 5">
    <name type="scientific">Biomaibacter acetigenes</name>
    <dbReference type="NCBI Taxonomy" id="2316383"/>
    <lineage>
        <taxon>Bacteria</taxon>
        <taxon>Bacillati</taxon>
        <taxon>Bacillota</taxon>
        <taxon>Clostridia</taxon>
        <taxon>Thermosediminibacterales</taxon>
        <taxon>Tepidanaerobacteraceae</taxon>
        <taxon>Biomaibacter</taxon>
    </lineage>
</organism>
<dbReference type="Gene3D" id="3.30.457.10">
    <property type="entry name" value="Copper amine oxidase-like, N-terminal domain"/>
    <property type="match status" value="2"/>
</dbReference>
<dbReference type="RefSeq" id="WP_122013990.1">
    <property type="nucleotide sequence ID" value="NZ_CP033169.1"/>
</dbReference>
<dbReference type="Proteomes" id="UP000280960">
    <property type="component" value="Chromosome"/>
</dbReference>
<feature type="region of interest" description="Disordered" evidence="1">
    <location>
        <begin position="42"/>
        <end position="83"/>
    </location>
</feature>
<evidence type="ECO:0000313" key="4">
    <source>
        <dbReference type="EMBL" id="AYO29591.1"/>
    </source>
</evidence>
<dbReference type="InterPro" id="IPR036582">
    <property type="entry name" value="Mao_N_sf"/>
</dbReference>
<feature type="signal peptide" evidence="2">
    <location>
        <begin position="1"/>
        <end position="23"/>
    </location>
</feature>
<name>A0A3G2R2Q8_9FIRM</name>
<dbReference type="SUPFAM" id="SSF55383">
    <property type="entry name" value="Copper amine oxidase, domain N"/>
    <property type="match status" value="1"/>
</dbReference>
<feature type="domain" description="Copper amine oxidase-like N-terminal" evidence="3">
    <location>
        <begin position="155"/>
        <end position="262"/>
    </location>
</feature>
<feature type="compositionally biased region" description="Acidic residues" evidence="1">
    <location>
        <begin position="263"/>
        <end position="274"/>
    </location>
</feature>
<feature type="compositionally biased region" description="Polar residues" evidence="1">
    <location>
        <begin position="64"/>
        <end position="75"/>
    </location>
</feature>
<evidence type="ECO:0000256" key="2">
    <source>
        <dbReference type="SAM" id="SignalP"/>
    </source>
</evidence>
<dbReference type="Pfam" id="PF07833">
    <property type="entry name" value="Cu_amine_oxidN1"/>
    <property type="match status" value="1"/>
</dbReference>
<protein>
    <submittedName>
        <fullName evidence="4">Copper amine oxidase N-terminal domain-containing protein</fullName>
    </submittedName>
</protein>
<dbReference type="KEGG" id="bacg:D2962_02300"/>